<evidence type="ECO:0000256" key="4">
    <source>
        <dbReference type="ARBA" id="ARBA00005498"/>
    </source>
</evidence>
<evidence type="ECO:0000256" key="6">
    <source>
        <dbReference type="ARBA" id="ARBA00022454"/>
    </source>
</evidence>
<feature type="domain" description="Nuf2 DHR10-like" evidence="17">
    <location>
        <begin position="283"/>
        <end position="399"/>
    </location>
</feature>
<dbReference type="GO" id="GO:0044877">
    <property type="term" value="F:protein-containing complex binding"/>
    <property type="evidence" value="ECO:0007669"/>
    <property type="project" value="TreeGrafter"/>
</dbReference>
<keyword evidence="9" id="KW-0995">Kinetochore</keyword>
<accession>A0A6H0XWH3</accession>
<dbReference type="EMBL" id="CP051141">
    <property type="protein sequence ID" value="QIW98947.1"/>
    <property type="molecule type" value="Genomic_DNA"/>
</dbReference>
<keyword evidence="19" id="KW-1185">Reference proteome</keyword>
<feature type="region of interest" description="Disordered" evidence="15">
    <location>
        <begin position="1"/>
        <end position="28"/>
    </location>
</feature>
<dbReference type="GO" id="GO:0051315">
    <property type="term" value="P:attachment of mitotic spindle microtubules to kinetochore"/>
    <property type="evidence" value="ECO:0007669"/>
    <property type="project" value="TreeGrafter"/>
</dbReference>
<feature type="domain" description="Kinetochore protein Nuf2 N-terminal" evidence="16">
    <location>
        <begin position="30"/>
        <end position="170"/>
    </location>
</feature>
<evidence type="ECO:0000256" key="5">
    <source>
        <dbReference type="ARBA" id="ARBA00017594"/>
    </source>
</evidence>
<sequence>MPTADYNPRASMARTLQTNQHKQKREEDGDTFLTLPDKEITGCISDIGLNFTVDDLRKPNPQQIQKIFEWFAELLTNTTREVVAPAMKIAAEDMCGDEADRIFTADTRELMAFFVTLRRLLLECGIKDFTFSDLYRPTHQRLVKIFSYIINFIRFRESQTDVIDEHSNTSEKTKNMIEQCYHTNQEKAEQLEEMQRNRENVEIALQEKEKRTRELRTRLLELKASQERVTDKLERVKAEQAKLKTMLEDRNVSIMNTRQEASKLRPYIEQSPASLEQSLRELSANLNRDRTETDRLDRRSRALQTSCDTFTTLTTDITMLYRLLTDTQNDLQREDEEQTKANKNREALAEQTNNVREIERQEKMLRKQLEQWQARTEKLRVDAEKKATSAREKMESLRATHKELSIERRDRGEEVEKRRIRIEQTEKKVCLLELCLDLR</sequence>
<keyword evidence="10 14" id="KW-0175">Coiled coil</keyword>
<feature type="coiled-coil region" evidence="14">
    <location>
        <begin position="177"/>
        <end position="239"/>
    </location>
</feature>
<evidence type="ECO:0000256" key="3">
    <source>
        <dbReference type="ARBA" id="ARBA00004629"/>
    </source>
</evidence>
<comment type="similarity">
    <text evidence="4">Belongs to the NUF2 family.</text>
</comment>
<evidence type="ECO:0000313" key="19">
    <source>
        <dbReference type="Proteomes" id="UP000503462"/>
    </source>
</evidence>
<evidence type="ECO:0000256" key="11">
    <source>
        <dbReference type="ARBA" id="ARBA00023242"/>
    </source>
</evidence>
<dbReference type="GO" id="GO:0007052">
    <property type="term" value="P:mitotic spindle organization"/>
    <property type="evidence" value="ECO:0007669"/>
    <property type="project" value="TreeGrafter"/>
</dbReference>
<gene>
    <name evidence="18" type="ORF">AMS68_004465</name>
</gene>
<dbReference type="InterPro" id="IPR005549">
    <property type="entry name" value="Kinetochore_Nuf2_N"/>
</dbReference>
<dbReference type="Pfam" id="PF03800">
    <property type="entry name" value="Nuf2"/>
    <property type="match status" value="1"/>
</dbReference>
<dbReference type="InterPro" id="IPR038275">
    <property type="entry name" value="Nuf2_N_sf"/>
</dbReference>
<keyword evidence="11" id="KW-0539">Nucleus</keyword>
<evidence type="ECO:0000256" key="1">
    <source>
        <dbReference type="ARBA" id="ARBA00002772"/>
    </source>
</evidence>
<keyword evidence="12" id="KW-0131">Cell cycle</keyword>
<evidence type="ECO:0000256" key="12">
    <source>
        <dbReference type="ARBA" id="ARBA00023306"/>
    </source>
</evidence>
<dbReference type="GO" id="GO:0051301">
    <property type="term" value="P:cell division"/>
    <property type="evidence" value="ECO:0007669"/>
    <property type="project" value="UniProtKB-KW"/>
</dbReference>
<dbReference type="GO" id="GO:0031262">
    <property type="term" value="C:Ndc80 complex"/>
    <property type="evidence" value="ECO:0007669"/>
    <property type="project" value="InterPro"/>
</dbReference>
<dbReference type="AlphaFoldDB" id="A0A6H0XWH3"/>
<keyword evidence="7" id="KW-0132">Cell division</keyword>
<comment type="subcellular location">
    <subcellularLocation>
        <location evidence="3">Chromosome</location>
        <location evidence="3">Centromere</location>
        <location evidence="3">Kinetochore</location>
    </subcellularLocation>
    <subcellularLocation>
        <location evidence="2">Nucleus</location>
    </subcellularLocation>
</comment>
<evidence type="ECO:0000256" key="15">
    <source>
        <dbReference type="SAM" id="MobiDB-lite"/>
    </source>
</evidence>
<comment type="function">
    <text evidence="1">Acts as a component of the essential kinetochore-associated NDC80 complex, which is required for chromosome segregation and spindle checkpoint activity.</text>
</comment>
<evidence type="ECO:0000256" key="14">
    <source>
        <dbReference type="SAM" id="Coils"/>
    </source>
</evidence>
<dbReference type="PANTHER" id="PTHR21650:SF2">
    <property type="entry name" value="KINETOCHORE PROTEIN NUF2"/>
    <property type="match status" value="1"/>
</dbReference>
<evidence type="ECO:0000256" key="9">
    <source>
        <dbReference type="ARBA" id="ARBA00022838"/>
    </source>
</evidence>
<feature type="coiled-coil region" evidence="14">
    <location>
        <begin position="324"/>
        <end position="407"/>
    </location>
</feature>
<dbReference type="Gene3D" id="1.10.418.60">
    <property type="entry name" value="Ncd80 complex, Nuf2 subunit"/>
    <property type="match status" value="1"/>
</dbReference>
<protein>
    <recommendedName>
        <fullName evidence="5">Probable kinetochore protein NUF2</fullName>
    </recommendedName>
</protein>
<reference evidence="18 19" key="1">
    <citation type="journal article" date="2016" name="Sci. Rep.">
        <title>Peltaster fructicola genome reveals evolution from an invasive phytopathogen to an ectophytic parasite.</title>
        <authorList>
            <person name="Xu C."/>
            <person name="Chen H."/>
            <person name="Gleason M.L."/>
            <person name="Xu J.R."/>
            <person name="Liu H."/>
            <person name="Zhang R."/>
            <person name="Sun G."/>
        </authorList>
    </citation>
    <scope>NUCLEOTIDE SEQUENCE [LARGE SCALE GENOMIC DNA]</scope>
    <source>
        <strain evidence="18 19">LNHT1506</strain>
    </source>
</reference>
<dbReference type="GO" id="GO:0045132">
    <property type="term" value="P:meiotic chromosome segregation"/>
    <property type="evidence" value="ECO:0007669"/>
    <property type="project" value="TreeGrafter"/>
</dbReference>
<organism evidence="18 19">
    <name type="scientific">Peltaster fructicola</name>
    <dbReference type="NCBI Taxonomy" id="286661"/>
    <lineage>
        <taxon>Eukaryota</taxon>
        <taxon>Fungi</taxon>
        <taxon>Dikarya</taxon>
        <taxon>Ascomycota</taxon>
        <taxon>Pezizomycotina</taxon>
        <taxon>Dothideomycetes</taxon>
        <taxon>Dothideomycetes incertae sedis</taxon>
        <taxon>Peltaster</taxon>
    </lineage>
</organism>
<evidence type="ECO:0000256" key="2">
    <source>
        <dbReference type="ARBA" id="ARBA00004123"/>
    </source>
</evidence>
<dbReference type="Pfam" id="PF18595">
    <property type="entry name" value="Nuf2_DHR10-like"/>
    <property type="match status" value="1"/>
</dbReference>
<proteinExistence type="inferred from homology"/>
<dbReference type="PANTHER" id="PTHR21650">
    <property type="entry name" value="MEMBRALIN/KINETOCHORE PROTEIN NUF2"/>
    <property type="match status" value="1"/>
</dbReference>
<evidence type="ECO:0000256" key="10">
    <source>
        <dbReference type="ARBA" id="ARBA00023054"/>
    </source>
</evidence>
<dbReference type="InterPro" id="IPR041112">
    <property type="entry name" value="Nuf2_DHR10-like"/>
</dbReference>
<keyword evidence="6" id="KW-0158">Chromosome</keyword>
<dbReference type="OrthoDB" id="8194677at2759"/>
<evidence type="ECO:0000313" key="18">
    <source>
        <dbReference type="EMBL" id="QIW98947.1"/>
    </source>
</evidence>
<evidence type="ECO:0000259" key="16">
    <source>
        <dbReference type="Pfam" id="PF03800"/>
    </source>
</evidence>
<dbReference type="GO" id="GO:0051383">
    <property type="term" value="P:kinetochore organization"/>
    <property type="evidence" value="ECO:0007669"/>
    <property type="project" value="TreeGrafter"/>
</dbReference>
<keyword evidence="8" id="KW-0498">Mitosis</keyword>
<dbReference type="Proteomes" id="UP000503462">
    <property type="component" value="Chromosome 3"/>
</dbReference>
<evidence type="ECO:0000256" key="8">
    <source>
        <dbReference type="ARBA" id="ARBA00022776"/>
    </source>
</evidence>
<keyword evidence="13" id="KW-0137">Centromere</keyword>
<evidence type="ECO:0000256" key="13">
    <source>
        <dbReference type="ARBA" id="ARBA00023328"/>
    </source>
</evidence>
<dbReference type="GO" id="GO:0005634">
    <property type="term" value="C:nucleus"/>
    <property type="evidence" value="ECO:0007669"/>
    <property type="project" value="UniProtKB-SubCell"/>
</dbReference>
<evidence type="ECO:0000256" key="7">
    <source>
        <dbReference type="ARBA" id="ARBA00022618"/>
    </source>
</evidence>
<name>A0A6H0XWH3_9PEZI</name>
<evidence type="ECO:0000259" key="17">
    <source>
        <dbReference type="Pfam" id="PF18595"/>
    </source>
</evidence>